<dbReference type="AlphaFoldDB" id="A0AAE1AK98"/>
<sequence length="140" mass="15887">MQFQAAFQISRKPCSGGGEAEMLRPISSTYIGIARKEEEYFLHISARMLQGTASRPLTLHGQIDQVVDYGECWKADCLVQHSAGTVDHNKLTTHYPSESLEGDTRPPQARYRAKRLRYNYILSAWPRLGSVPLLTEYVRT</sequence>
<dbReference type="EMBL" id="JAWDGP010001738">
    <property type="protein sequence ID" value="KAK3788751.1"/>
    <property type="molecule type" value="Genomic_DNA"/>
</dbReference>
<evidence type="ECO:0000313" key="2">
    <source>
        <dbReference type="Proteomes" id="UP001283361"/>
    </source>
</evidence>
<name>A0AAE1AK98_9GAST</name>
<evidence type="ECO:0000313" key="1">
    <source>
        <dbReference type="EMBL" id="KAK3788751.1"/>
    </source>
</evidence>
<organism evidence="1 2">
    <name type="scientific">Elysia crispata</name>
    <name type="common">lettuce slug</name>
    <dbReference type="NCBI Taxonomy" id="231223"/>
    <lineage>
        <taxon>Eukaryota</taxon>
        <taxon>Metazoa</taxon>
        <taxon>Spiralia</taxon>
        <taxon>Lophotrochozoa</taxon>
        <taxon>Mollusca</taxon>
        <taxon>Gastropoda</taxon>
        <taxon>Heterobranchia</taxon>
        <taxon>Euthyneura</taxon>
        <taxon>Panpulmonata</taxon>
        <taxon>Sacoglossa</taxon>
        <taxon>Placobranchoidea</taxon>
        <taxon>Plakobranchidae</taxon>
        <taxon>Elysia</taxon>
    </lineage>
</organism>
<gene>
    <name evidence="1" type="ORF">RRG08_029201</name>
</gene>
<accession>A0AAE1AK98</accession>
<dbReference type="Proteomes" id="UP001283361">
    <property type="component" value="Unassembled WGS sequence"/>
</dbReference>
<protein>
    <submittedName>
        <fullName evidence="1">Uncharacterized protein</fullName>
    </submittedName>
</protein>
<proteinExistence type="predicted"/>
<comment type="caution">
    <text evidence="1">The sequence shown here is derived from an EMBL/GenBank/DDBJ whole genome shotgun (WGS) entry which is preliminary data.</text>
</comment>
<reference evidence="1" key="1">
    <citation type="journal article" date="2023" name="G3 (Bethesda)">
        <title>A reference genome for the long-term kleptoplast-retaining sea slug Elysia crispata morphotype clarki.</title>
        <authorList>
            <person name="Eastman K.E."/>
            <person name="Pendleton A.L."/>
            <person name="Shaikh M.A."/>
            <person name="Suttiyut T."/>
            <person name="Ogas R."/>
            <person name="Tomko P."/>
            <person name="Gavelis G."/>
            <person name="Widhalm J.R."/>
            <person name="Wisecaver J.H."/>
        </authorList>
    </citation>
    <scope>NUCLEOTIDE SEQUENCE</scope>
    <source>
        <strain evidence="1">ECLA1</strain>
    </source>
</reference>
<keyword evidence="2" id="KW-1185">Reference proteome</keyword>